<evidence type="ECO:0000313" key="3">
    <source>
        <dbReference type="Proteomes" id="UP000241639"/>
    </source>
</evidence>
<feature type="compositionally biased region" description="Basic and acidic residues" evidence="1">
    <location>
        <begin position="11"/>
        <end position="24"/>
    </location>
</feature>
<dbReference type="EMBL" id="PZZP01000001">
    <property type="protein sequence ID" value="PTM59983.1"/>
    <property type="molecule type" value="Genomic_DNA"/>
</dbReference>
<evidence type="ECO:0000313" key="2">
    <source>
        <dbReference type="EMBL" id="PTM59983.1"/>
    </source>
</evidence>
<dbReference type="OrthoDB" id="2989031at2"/>
<keyword evidence="3" id="KW-1185">Reference proteome</keyword>
<gene>
    <name evidence="2" type="ORF">C8J48_2622</name>
</gene>
<sequence>MAGLGTATKVEPFRPKKGDHRQTEGDPSVTRYYELARLKYEKKKFPEALGAIEKLLGQDPFHAGGLLLHALILEAAGRVDESRSRFEHVLANHPTLSQAYREFGRYLLWREQALQSAESHLLRGLTINPQDSFAHALLANVYVRTNRKQQAVLHLEIASRQPVDDIRYIETCADVLGRLGEGSEEVRYLLHTILSNSRNRVLKNRVRKALRSQEKSKGDTLKRVFQRVWS</sequence>
<accession>A0A2T4ZDL7</accession>
<dbReference type="Pfam" id="PF13432">
    <property type="entry name" value="TPR_16"/>
    <property type="match status" value="1"/>
</dbReference>
<dbReference type="RefSeq" id="WP_107727414.1">
    <property type="nucleotide sequence ID" value="NZ_PZZP01000001.1"/>
</dbReference>
<dbReference type="AlphaFoldDB" id="A0A2T4ZDL7"/>
<proteinExistence type="predicted"/>
<protein>
    <submittedName>
        <fullName evidence="2">Tetratricopeptide repeat protein</fullName>
    </submittedName>
</protein>
<dbReference type="Gene3D" id="1.25.40.10">
    <property type="entry name" value="Tetratricopeptide repeat domain"/>
    <property type="match status" value="1"/>
</dbReference>
<reference evidence="2 3" key="1">
    <citation type="submission" date="2018-04" db="EMBL/GenBank/DDBJ databases">
        <title>Genomic Encyclopedia of Archaeal and Bacterial Type Strains, Phase II (KMG-II): from individual species to whole genera.</title>
        <authorList>
            <person name="Goeker M."/>
        </authorList>
    </citation>
    <scope>NUCLEOTIDE SEQUENCE [LARGE SCALE GENOMIC DNA]</scope>
    <source>
        <strain evidence="2 3">DSM 45169</strain>
    </source>
</reference>
<organism evidence="2 3">
    <name type="scientific">Desmospora activa DSM 45169</name>
    <dbReference type="NCBI Taxonomy" id="1121389"/>
    <lineage>
        <taxon>Bacteria</taxon>
        <taxon>Bacillati</taxon>
        <taxon>Bacillota</taxon>
        <taxon>Bacilli</taxon>
        <taxon>Bacillales</taxon>
        <taxon>Thermoactinomycetaceae</taxon>
        <taxon>Desmospora</taxon>
    </lineage>
</organism>
<name>A0A2T4ZDL7_9BACL</name>
<comment type="caution">
    <text evidence="2">The sequence shown here is derived from an EMBL/GenBank/DDBJ whole genome shotgun (WGS) entry which is preliminary data.</text>
</comment>
<feature type="region of interest" description="Disordered" evidence="1">
    <location>
        <begin position="1"/>
        <end position="26"/>
    </location>
</feature>
<dbReference type="Proteomes" id="UP000241639">
    <property type="component" value="Unassembled WGS sequence"/>
</dbReference>
<dbReference type="SUPFAM" id="SSF48452">
    <property type="entry name" value="TPR-like"/>
    <property type="match status" value="1"/>
</dbReference>
<evidence type="ECO:0000256" key="1">
    <source>
        <dbReference type="SAM" id="MobiDB-lite"/>
    </source>
</evidence>
<dbReference type="InterPro" id="IPR011990">
    <property type="entry name" value="TPR-like_helical_dom_sf"/>
</dbReference>